<dbReference type="Proteomes" id="UP000718793">
    <property type="component" value="Unassembled WGS sequence"/>
</dbReference>
<evidence type="ECO:0000313" key="1">
    <source>
        <dbReference type="EMBL" id="MBU4692299.1"/>
    </source>
</evidence>
<dbReference type="EMBL" id="JAHMHH010000001">
    <property type="protein sequence ID" value="MBU4692299.1"/>
    <property type="molecule type" value="Genomic_DNA"/>
</dbReference>
<organism evidence="1 2">
    <name type="scientific">Mycoplasma zalophi</name>
    <dbReference type="NCBI Taxonomy" id="191287"/>
    <lineage>
        <taxon>Bacteria</taxon>
        <taxon>Bacillati</taxon>
        <taxon>Mycoplasmatota</taxon>
        <taxon>Mollicutes</taxon>
        <taxon>Mycoplasmataceae</taxon>
        <taxon>Mycoplasma</taxon>
    </lineage>
</organism>
<protein>
    <recommendedName>
        <fullName evidence="3">Variable surface lipoprotein</fullName>
    </recommendedName>
</protein>
<comment type="caution">
    <text evidence="1">The sequence shown here is derived from an EMBL/GenBank/DDBJ whole genome shotgun (WGS) entry which is preliminary data.</text>
</comment>
<evidence type="ECO:0008006" key="3">
    <source>
        <dbReference type="Google" id="ProtNLM"/>
    </source>
</evidence>
<reference evidence="1" key="1">
    <citation type="submission" date="2021-06" db="EMBL/GenBank/DDBJ databases">
        <title>Novel Mycoplasma species detected in California sea lions (Zalophus californianus) from the USA.</title>
        <authorList>
            <person name="Volokhov D.V."/>
            <person name="Furtak V.A."/>
            <person name="Zagorodnyaya T.A."/>
        </authorList>
    </citation>
    <scope>NUCLEOTIDE SEQUENCE [LARGE SCALE GENOMIC DNA]</scope>
    <source>
        <strain evidence="1">CSL 5346</strain>
    </source>
</reference>
<dbReference type="PROSITE" id="PS51257">
    <property type="entry name" value="PROKAR_LIPOPROTEIN"/>
    <property type="match status" value="1"/>
</dbReference>
<proteinExistence type="predicted"/>
<gene>
    <name evidence="1" type="ORF">KQ875_01650</name>
</gene>
<name>A0ABS6DPP9_9MOLU</name>
<accession>A0ABS6DPP9</accession>
<keyword evidence="2" id="KW-1185">Reference proteome</keyword>
<dbReference type="RefSeq" id="WP_216488753.1">
    <property type="nucleotide sequence ID" value="NZ_JAHMHH010000001.1"/>
</dbReference>
<sequence length="211" mass="24159">MKKIKIFTLLTAISFSIIILPITAISCKQGQENTEKSTKIKQIKDDFAKIYKFNVFADELGIKEELNNLNETVKAINYDTDIENINKILSKINAVISNINDINKQQKHGLEIEKYVFNQANVVASEVVADLKKQTNWNDIKNIFKKYSVNYFESEIPNSWALSVEESSHAHDKTGIIHLRINIKDQDNLIATDSFTLIGFKKIEDVEDFDD</sequence>
<evidence type="ECO:0000313" key="2">
    <source>
        <dbReference type="Proteomes" id="UP000718793"/>
    </source>
</evidence>